<dbReference type="OrthoDB" id="307788at2"/>
<evidence type="ECO:0000256" key="1">
    <source>
        <dbReference type="ARBA" id="ARBA00022517"/>
    </source>
</evidence>
<keyword evidence="1 2" id="KW-0690">Ribosome biogenesis</keyword>
<dbReference type="InterPro" id="IPR015946">
    <property type="entry name" value="KH_dom-like_a/b"/>
</dbReference>
<proteinExistence type="inferred from homology"/>
<organism evidence="3 4">
    <name type="scientific">Selenomonas ruminantium</name>
    <dbReference type="NCBI Taxonomy" id="971"/>
    <lineage>
        <taxon>Bacteria</taxon>
        <taxon>Bacillati</taxon>
        <taxon>Bacillota</taxon>
        <taxon>Negativicutes</taxon>
        <taxon>Selenomonadales</taxon>
        <taxon>Selenomonadaceae</taxon>
        <taxon>Selenomonas</taxon>
    </lineage>
</organism>
<comment type="subcellular location">
    <subcellularLocation>
        <location evidence="2">Cytoplasm</location>
    </subcellularLocation>
</comment>
<dbReference type="HAMAP" id="MF_00003">
    <property type="entry name" value="RbfA"/>
    <property type="match status" value="1"/>
</dbReference>
<protein>
    <recommendedName>
        <fullName evidence="2">Ribosome-binding factor A</fullName>
    </recommendedName>
</protein>
<dbReference type="SUPFAM" id="SSF89919">
    <property type="entry name" value="Ribosome-binding factor A, RbfA"/>
    <property type="match status" value="1"/>
</dbReference>
<dbReference type="PROSITE" id="PS01319">
    <property type="entry name" value="RBFA"/>
    <property type="match status" value="1"/>
</dbReference>
<gene>
    <name evidence="2" type="primary">rbfA</name>
    <name evidence="3" type="ORF">SAMN05216366_14117</name>
</gene>
<dbReference type="AlphaFoldDB" id="A0A1H0UZT5"/>
<comment type="function">
    <text evidence="2">One of several proteins that assist in the late maturation steps of the functional core of the 30S ribosomal subunit. Associates with free 30S ribosomal subunits (but not with 30S subunits that are part of 70S ribosomes or polysomes). Required for efficient processing of 16S rRNA. May interact with the 5'-terminal helix region of 16S rRNA.</text>
</comment>
<comment type="subunit">
    <text evidence="2">Monomer. Binds 30S ribosomal subunits, but not 50S ribosomal subunits or 70S ribosomes.</text>
</comment>
<accession>A0A1H0UZT5</accession>
<sequence>MGQLRVEKVQELMKQEISQIILRELKDPRIGFVTVTSVECTGDLREAKVFVSLMGSESQVKACWTGLNSSLGFIRREIGKRIRLRVTPEISFALDKSLDYSAHIQELLLKIKAEEEAKNPETASEE</sequence>
<name>A0A1H0UZT5_SELRU</name>
<dbReference type="EMBL" id="FNJQ01000041">
    <property type="protein sequence ID" value="SDP71710.1"/>
    <property type="molecule type" value="Genomic_DNA"/>
</dbReference>
<dbReference type="Pfam" id="PF02033">
    <property type="entry name" value="RBFA"/>
    <property type="match status" value="1"/>
</dbReference>
<dbReference type="RefSeq" id="WP_074573397.1">
    <property type="nucleotide sequence ID" value="NZ_FNJQ01000041.1"/>
</dbReference>
<dbReference type="PANTHER" id="PTHR33515">
    <property type="entry name" value="RIBOSOME-BINDING FACTOR A, CHLOROPLASTIC-RELATED"/>
    <property type="match status" value="1"/>
</dbReference>
<reference evidence="3 4" key="1">
    <citation type="submission" date="2016-10" db="EMBL/GenBank/DDBJ databases">
        <authorList>
            <person name="de Groot N.N."/>
        </authorList>
    </citation>
    <scope>NUCLEOTIDE SEQUENCE [LARGE SCALE GENOMIC DNA]</scope>
    <source>
        <strain evidence="3 4">S137</strain>
    </source>
</reference>
<comment type="similarity">
    <text evidence="2">Belongs to the RbfA family.</text>
</comment>
<keyword evidence="2" id="KW-0963">Cytoplasm</keyword>
<dbReference type="PANTHER" id="PTHR33515:SF1">
    <property type="entry name" value="RIBOSOME-BINDING FACTOR A, CHLOROPLASTIC-RELATED"/>
    <property type="match status" value="1"/>
</dbReference>
<dbReference type="Gene3D" id="3.30.300.20">
    <property type="match status" value="1"/>
</dbReference>
<dbReference type="InterPro" id="IPR020053">
    <property type="entry name" value="Ribosome-bd_factorA_CS"/>
</dbReference>
<dbReference type="NCBIfam" id="TIGR00082">
    <property type="entry name" value="rbfA"/>
    <property type="match status" value="1"/>
</dbReference>
<dbReference type="GO" id="GO:0043024">
    <property type="term" value="F:ribosomal small subunit binding"/>
    <property type="evidence" value="ECO:0007669"/>
    <property type="project" value="TreeGrafter"/>
</dbReference>
<dbReference type="InterPro" id="IPR000238">
    <property type="entry name" value="RbfA"/>
</dbReference>
<dbReference type="Proteomes" id="UP000182412">
    <property type="component" value="Unassembled WGS sequence"/>
</dbReference>
<dbReference type="InterPro" id="IPR023799">
    <property type="entry name" value="RbfA_dom_sf"/>
</dbReference>
<evidence type="ECO:0000313" key="3">
    <source>
        <dbReference type="EMBL" id="SDP71710.1"/>
    </source>
</evidence>
<evidence type="ECO:0000313" key="4">
    <source>
        <dbReference type="Proteomes" id="UP000182412"/>
    </source>
</evidence>
<dbReference type="GO" id="GO:0005829">
    <property type="term" value="C:cytosol"/>
    <property type="evidence" value="ECO:0007669"/>
    <property type="project" value="TreeGrafter"/>
</dbReference>
<evidence type="ECO:0000256" key="2">
    <source>
        <dbReference type="HAMAP-Rule" id="MF_00003"/>
    </source>
</evidence>
<dbReference type="GO" id="GO:0030490">
    <property type="term" value="P:maturation of SSU-rRNA"/>
    <property type="evidence" value="ECO:0007669"/>
    <property type="project" value="UniProtKB-UniRule"/>
</dbReference>